<reference evidence="11 12" key="1">
    <citation type="submission" date="2017-06" db="EMBL/GenBank/DDBJ databases">
        <title>Novel microbial phyla capable of carbon fixation and sulfur reduction in deep-sea sediments.</title>
        <authorList>
            <person name="Huang J."/>
            <person name="Baker B."/>
            <person name="Wang Y."/>
        </authorList>
    </citation>
    <scope>NUCLEOTIDE SEQUENCE [LARGE SCALE GENOMIC DNA]</scope>
    <source>
        <strain evidence="11">B3_TA06</strain>
    </source>
</reference>
<dbReference type="InterPro" id="IPR027417">
    <property type="entry name" value="P-loop_NTPase"/>
</dbReference>
<dbReference type="InterPro" id="IPR038726">
    <property type="entry name" value="PDDEXK_AddAB-type"/>
</dbReference>
<evidence type="ECO:0000256" key="9">
    <source>
        <dbReference type="ARBA" id="ARBA00023204"/>
    </source>
</evidence>
<keyword evidence="8" id="KW-0238">DNA-binding</keyword>
<keyword evidence="9" id="KW-0234">DNA repair</keyword>
<dbReference type="PANTHER" id="PTHR30591:SF1">
    <property type="entry name" value="RECBCD ENZYME SUBUNIT RECC"/>
    <property type="match status" value="1"/>
</dbReference>
<dbReference type="PANTHER" id="PTHR30591">
    <property type="entry name" value="RECBCD ENZYME SUBUNIT RECC"/>
    <property type="match status" value="1"/>
</dbReference>
<keyword evidence="2" id="KW-0547">Nucleotide-binding</keyword>
<dbReference type="InterPro" id="IPR011335">
    <property type="entry name" value="Restrct_endonuc-II-like"/>
</dbReference>
<comment type="caution">
    <text evidence="11">The sequence shown here is derived from an EMBL/GenBank/DDBJ whole genome shotgun (WGS) entry which is preliminary data.</text>
</comment>
<keyword evidence="1" id="KW-0540">Nuclease</keyword>
<organism evidence="11 12">
    <name type="scientific">candidate division TA06 bacterium B3_TA06</name>
    <dbReference type="NCBI Taxonomy" id="2012487"/>
    <lineage>
        <taxon>Bacteria</taxon>
        <taxon>Bacteria division TA06</taxon>
    </lineage>
</organism>
<dbReference type="GO" id="GO:0004527">
    <property type="term" value="F:exonuclease activity"/>
    <property type="evidence" value="ECO:0007669"/>
    <property type="project" value="UniProtKB-KW"/>
</dbReference>
<evidence type="ECO:0000256" key="7">
    <source>
        <dbReference type="ARBA" id="ARBA00022840"/>
    </source>
</evidence>
<evidence type="ECO:0000256" key="4">
    <source>
        <dbReference type="ARBA" id="ARBA00022801"/>
    </source>
</evidence>
<evidence type="ECO:0000313" key="12">
    <source>
        <dbReference type="Proteomes" id="UP000317778"/>
    </source>
</evidence>
<dbReference type="Gene3D" id="3.40.50.300">
    <property type="entry name" value="P-loop containing nucleotide triphosphate hydrolases"/>
    <property type="match status" value="2"/>
</dbReference>
<evidence type="ECO:0000313" key="11">
    <source>
        <dbReference type="EMBL" id="TKJ42890.1"/>
    </source>
</evidence>
<dbReference type="GO" id="GO:0004386">
    <property type="term" value="F:helicase activity"/>
    <property type="evidence" value="ECO:0007669"/>
    <property type="project" value="UniProtKB-KW"/>
</dbReference>
<name>A0A532V6R8_UNCT6</name>
<evidence type="ECO:0000256" key="8">
    <source>
        <dbReference type="ARBA" id="ARBA00023125"/>
    </source>
</evidence>
<evidence type="ECO:0000256" key="6">
    <source>
        <dbReference type="ARBA" id="ARBA00022839"/>
    </source>
</evidence>
<dbReference type="AlphaFoldDB" id="A0A532V6R8"/>
<evidence type="ECO:0000256" key="2">
    <source>
        <dbReference type="ARBA" id="ARBA00022741"/>
    </source>
</evidence>
<dbReference type="EMBL" id="NJBO01000008">
    <property type="protein sequence ID" value="TKJ42890.1"/>
    <property type="molecule type" value="Genomic_DNA"/>
</dbReference>
<protein>
    <recommendedName>
        <fullName evidence="10">PD-(D/E)XK endonuclease-like domain-containing protein</fullName>
    </recommendedName>
</protein>
<dbReference type="GO" id="GO:0006281">
    <property type="term" value="P:DNA repair"/>
    <property type="evidence" value="ECO:0007669"/>
    <property type="project" value="UniProtKB-KW"/>
</dbReference>
<dbReference type="GO" id="GO:0006310">
    <property type="term" value="P:DNA recombination"/>
    <property type="evidence" value="ECO:0007669"/>
    <property type="project" value="TreeGrafter"/>
</dbReference>
<evidence type="ECO:0000256" key="5">
    <source>
        <dbReference type="ARBA" id="ARBA00022806"/>
    </source>
</evidence>
<evidence type="ECO:0000256" key="1">
    <source>
        <dbReference type="ARBA" id="ARBA00022722"/>
    </source>
</evidence>
<evidence type="ECO:0000256" key="3">
    <source>
        <dbReference type="ARBA" id="ARBA00022763"/>
    </source>
</evidence>
<dbReference type="SUPFAM" id="SSF52980">
    <property type="entry name" value="Restriction endonuclease-like"/>
    <property type="match status" value="1"/>
</dbReference>
<feature type="domain" description="PD-(D/E)XK endonuclease-like" evidence="10">
    <location>
        <begin position="657"/>
        <end position="896"/>
    </location>
</feature>
<dbReference type="SUPFAM" id="SSF52540">
    <property type="entry name" value="P-loop containing nucleoside triphosphate hydrolases"/>
    <property type="match status" value="1"/>
</dbReference>
<gene>
    <name evidence="11" type="ORF">CEE36_06385</name>
</gene>
<keyword evidence="5" id="KW-0347">Helicase</keyword>
<dbReference type="GO" id="GO:0003677">
    <property type="term" value="F:DNA binding"/>
    <property type="evidence" value="ECO:0007669"/>
    <property type="project" value="UniProtKB-KW"/>
</dbReference>
<keyword evidence="7" id="KW-0067">ATP-binding</keyword>
<keyword evidence="6" id="KW-0269">Exonuclease</keyword>
<dbReference type="InterPro" id="IPR011604">
    <property type="entry name" value="PDDEXK-like_dom_sf"/>
</dbReference>
<dbReference type="Pfam" id="PF12705">
    <property type="entry name" value="PDDEXK_1"/>
    <property type="match status" value="1"/>
</dbReference>
<dbReference type="GO" id="GO:0005524">
    <property type="term" value="F:ATP binding"/>
    <property type="evidence" value="ECO:0007669"/>
    <property type="project" value="UniProtKB-KW"/>
</dbReference>
<dbReference type="Proteomes" id="UP000317778">
    <property type="component" value="Unassembled WGS sequence"/>
</dbReference>
<keyword evidence="4" id="KW-0378">Hydrolase</keyword>
<evidence type="ECO:0000259" key="10">
    <source>
        <dbReference type="Pfam" id="PF12705"/>
    </source>
</evidence>
<dbReference type="Gene3D" id="3.90.320.10">
    <property type="match status" value="1"/>
</dbReference>
<sequence length="899" mass="104692">MTRNTSNTRNTPLRLLARRPLCSPGFTRKLLSELKIAERFAPEEILYLTPNKRRARSALFEILSLYRGNVMQTPTCLTIQTLAENLVRANSQKGIVDERDRRFILLKLIHESRDLMFREEHLGLLSTLYAELRRHHPEGWAKIPPLAREVIFDTDTELRLKQAVELLARYDKYLEEQGLIDHEALLEEAVAEIFSLSQKLLILEGYFEPWRVEQNLFDAILDHVPEVVVIIPDDPLAAKGERFFLSYKLPQRPTPEPSPAPQSTWHRFPSREDEVAAIARRICALAEKGVYPDEIVVLFPALEIYRPIVERVFARYGLNPRISLRPRLESFPAIRGVLDLLRAAEQGFRRRDVVGICLSPNFKKVPESVRRWVDVLSREEGIISGEKSWTDWFLSDVCSRLVDHHQAAKIVAEIRGFMGRFIKELKRLISSVSVEGLVKRLRRVLSWLGWEVDEELRQGFEEILEKLVRMTELAGEAKVSPHFARETLEILLRKEIPKPEEEEESSAVRVMPLVETRWLDVSYLFVGGLVDGEFPHRPYRDLLLPERLRQALGLPTVEDEFANAEFEYRRLMAMARKKVFLSAPSMEADRPMIPSVFLAERKEDTQPEDLTIYCEEEQQILEPADRGEPQEGVMLTDSGSLELINTRFGPKHPFRVTLLEVYRNCPYRYYLRAVLGLGPYEEPTAEPEARLLGTILHSVLERLFKGNPDPQRIDDRLWDLLIQELDRRRLNPFVRLWIEDWAGARKDWFRDEETARADAGWQTDPDWLERNLELFFEQEGFTLRGRVDRVDWQERRARVLDYKTGQGRYFRRKIRKGESIQLPLYCEMIRRLQGARIDSFGIYSFYDSKIEEISPPDESILAAVGFAKEAIEGIRYGHFQAEGDQVCRYCEYNEFCGAR</sequence>
<accession>A0A532V6R8</accession>
<keyword evidence="3" id="KW-0227">DNA damage</keyword>
<proteinExistence type="predicted"/>